<dbReference type="PANTHER" id="PTHR43808:SF31">
    <property type="entry name" value="N-ACETYL-L-CITRULLINE DEACETYLASE"/>
    <property type="match status" value="1"/>
</dbReference>
<dbReference type="SUPFAM" id="SSF55031">
    <property type="entry name" value="Bacterial exopeptidase dimerisation domain"/>
    <property type="match status" value="1"/>
</dbReference>
<dbReference type="GO" id="GO:0008237">
    <property type="term" value="F:metallopeptidase activity"/>
    <property type="evidence" value="ECO:0007669"/>
    <property type="project" value="UniProtKB-KW"/>
</dbReference>
<comment type="cofactor">
    <cofactor evidence="1">
        <name>Zn(2+)</name>
        <dbReference type="ChEBI" id="CHEBI:29105"/>
    </cofactor>
</comment>
<dbReference type="NCBIfam" id="NF005591">
    <property type="entry name" value="PRK07318.1"/>
    <property type="match status" value="1"/>
</dbReference>
<dbReference type="GO" id="GO:0016805">
    <property type="term" value="F:dipeptidase activity"/>
    <property type="evidence" value="ECO:0007669"/>
    <property type="project" value="UniProtKB-KW"/>
</dbReference>
<dbReference type="GO" id="GO:0008777">
    <property type="term" value="F:acetylornithine deacetylase activity"/>
    <property type="evidence" value="ECO:0007669"/>
    <property type="project" value="TreeGrafter"/>
</dbReference>
<dbReference type="InterPro" id="IPR002933">
    <property type="entry name" value="Peptidase_M20"/>
</dbReference>
<dbReference type="PANTHER" id="PTHR43808">
    <property type="entry name" value="ACETYLORNITHINE DEACETYLASE"/>
    <property type="match status" value="1"/>
</dbReference>
<evidence type="ECO:0000256" key="4">
    <source>
        <dbReference type="ARBA" id="ARBA00022723"/>
    </source>
</evidence>
<dbReference type="EMBL" id="AP018492">
    <property type="protein sequence ID" value="BBC60495.1"/>
    <property type="molecule type" value="Genomic_DNA"/>
</dbReference>
<keyword evidence="8" id="KW-0482">Metalloprotease</keyword>
<dbReference type="GeneID" id="57042918"/>
<evidence type="ECO:0000256" key="6">
    <source>
        <dbReference type="ARBA" id="ARBA00022833"/>
    </source>
</evidence>
<evidence type="ECO:0000256" key="7">
    <source>
        <dbReference type="ARBA" id="ARBA00022997"/>
    </source>
</evidence>
<dbReference type="Gene3D" id="3.40.630.10">
    <property type="entry name" value="Zn peptidases"/>
    <property type="match status" value="1"/>
</dbReference>
<protein>
    <submittedName>
        <fullName evidence="9">Putative Xaa-His dipeptidase</fullName>
    </submittedName>
</protein>
<dbReference type="Gene3D" id="3.30.70.360">
    <property type="match status" value="2"/>
</dbReference>
<keyword evidence="3" id="KW-0645">Protease</keyword>
<dbReference type="GO" id="GO:0006526">
    <property type="term" value="P:L-arginine biosynthetic process"/>
    <property type="evidence" value="ECO:0007669"/>
    <property type="project" value="TreeGrafter"/>
</dbReference>
<evidence type="ECO:0000256" key="2">
    <source>
        <dbReference type="ARBA" id="ARBA00006247"/>
    </source>
</evidence>
<proteinExistence type="inferred from homology"/>
<keyword evidence="7" id="KW-0224">Dipeptidase</keyword>
<dbReference type="RefSeq" id="WP_015694564.1">
    <property type="nucleotide sequence ID" value="NZ_AP018492.1"/>
</dbReference>
<dbReference type="Pfam" id="PF01546">
    <property type="entry name" value="Peptidase_M20"/>
    <property type="match status" value="1"/>
</dbReference>
<evidence type="ECO:0000256" key="1">
    <source>
        <dbReference type="ARBA" id="ARBA00001947"/>
    </source>
</evidence>
<dbReference type="PROSITE" id="PS00758">
    <property type="entry name" value="ARGE_DAPE_CPG2_1"/>
    <property type="match status" value="1"/>
</dbReference>
<dbReference type="InterPro" id="IPR050072">
    <property type="entry name" value="Peptidase_M20A"/>
</dbReference>
<reference evidence="9 10" key="1">
    <citation type="submission" date="2018-01" db="EMBL/GenBank/DDBJ databases">
        <title>Whole genome sequence of Melissococcus plutonius DAT561.</title>
        <authorList>
            <person name="Okumura K."/>
            <person name="Takamatsu D."/>
            <person name="Okura M."/>
        </authorList>
    </citation>
    <scope>NUCLEOTIDE SEQUENCE [LARGE SCALE GENOMIC DNA]</scope>
    <source>
        <strain evidence="9 10">DAT561</strain>
    </source>
</reference>
<dbReference type="PROSITE" id="PS00759">
    <property type="entry name" value="ARGE_DAPE_CPG2_2"/>
    <property type="match status" value="1"/>
</dbReference>
<dbReference type="NCBIfam" id="TIGR01886">
    <property type="entry name" value="dipeptidase"/>
    <property type="match status" value="1"/>
</dbReference>
<evidence type="ECO:0000256" key="3">
    <source>
        <dbReference type="ARBA" id="ARBA00022670"/>
    </source>
</evidence>
<dbReference type="GO" id="GO:0008270">
    <property type="term" value="F:zinc ion binding"/>
    <property type="evidence" value="ECO:0007669"/>
    <property type="project" value="InterPro"/>
</dbReference>
<dbReference type="GO" id="GO:0006508">
    <property type="term" value="P:proteolysis"/>
    <property type="evidence" value="ECO:0007669"/>
    <property type="project" value="UniProtKB-KW"/>
</dbReference>
<name>A0A2Z5Y0V0_9ENTE</name>
<dbReference type="Proteomes" id="UP000269226">
    <property type="component" value="Chromosome"/>
</dbReference>
<organism evidence="9 10">
    <name type="scientific">Melissococcus plutonius</name>
    <dbReference type="NCBI Taxonomy" id="33970"/>
    <lineage>
        <taxon>Bacteria</taxon>
        <taxon>Bacillati</taxon>
        <taxon>Bacillota</taxon>
        <taxon>Bacilli</taxon>
        <taxon>Lactobacillales</taxon>
        <taxon>Enterococcaceae</taxon>
        <taxon>Melissococcus</taxon>
    </lineage>
</organism>
<dbReference type="InterPro" id="IPR036264">
    <property type="entry name" value="Bact_exopeptidase_dim_dom"/>
</dbReference>
<keyword evidence="5" id="KW-0378">Hydrolase</keyword>
<keyword evidence="6" id="KW-0862">Zinc</keyword>
<dbReference type="InterPro" id="IPR011291">
    <property type="entry name" value="Pept_M20A_peptidaseV"/>
</dbReference>
<comment type="similarity">
    <text evidence="2">Belongs to the peptidase M20A family.</text>
</comment>
<evidence type="ECO:0000256" key="5">
    <source>
        <dbReference type="ARBA" id="ARBA00022801"/>
    </source>
</evidence>
<evidence type="ECO:0000313" key="10">
    <source>
        <dbReference type="Proteomes" id="UP000269226"/>
    </source>
</evidence>
<evidence type="ECO:0000256" key="8">
    <source>
        <dbReference type="ARBA" id="ARBA00023049"/>
    </source>
</evidence>
<dbReference type="NCBIfam" id="TIGR01887">
    <property type="entry name" value="dipeptidaselike"/>
    <property type="match status" value="1"/>
</dbReference>
<accession>A0A2Z5Y0V0</accession>
<dbReference type="InterPro" id="IPR010964">
    <property type="entry name" value="M20A_pepV-rel"/>
</dbReference>
<keyword evidence="4" id="KW-0479">Metal-binding</keyword>
<dbReference type="SUPFAM" id="SSF53187">
    <property type="entry name" value="Zn-dependent exopeptidases"/>
    <property type="match status" value="1"/>
</dbReference>
<sequence length="472" mass="51993">MTIDWKKEVELRKDAMLEDLENLLRINSERDDSKATPDAPFGPGPKEALLHMLSYGERDGFTVKNVDNYAGHIEYGEGKETLGIFAHMDVVPAGAGWTTNPYEPMIKDGKIYARGASDDKGPSIAAYYALKIIKDLGLPISKRIRFVIGSDEESGWGDMDYYFKHEATPDFGFSPDAEFPIINGEKGNGTIRLNFKNENKGEYILNSFKSGLRENMVPNTAIAKLVVASEQAALEMQAAFDIYVKEQPISGTIEIDGKKITIELSGKGAHGAAPQTGINAGTFLAFFLDGYAFGGGAKDFIHTLAAYIHEDFYGEKLGVAFEDTKMGSLTMNAGIIDFDVDNNSENNNLVTLNFRYPQGTTLDELQQKVQKTVGDSVKTSQGSHNMAPHYVPTDDPLVKTLLQVYEDHTGQKGEEKIIGGGTYGRLLKRGVAYGAMFPGYVDTMHQANEFMELEDLFKSAVIYADAIYRLVK</sequence>
<dbReference type="CDD" id="cd03888">
    <property type="entry name" value="M20_PepV"/>
    <property type="match status" value="1"/>
</dbReference>
<gene>
    <name evidence="9" type="ORF">DAT561_0357</name>
</gene>
<evidence type="ECO:0000313" key="9">
    <source>
        <dbReference type="EMBL" id="BBC60495.1"/>
    </source>
</evidence>
<dbReference type="AlphaFoldDB" id="A0A2Z5Y0V0"/>
<dbReference type="InterPro" id="IPR001261">
    <property type="entry name" value="ArgE/DapE_CS"/>
</dbReference>